<name>A0A7U9KQS7_9ACTN</name>
<organism evidence="1 2">
    <name type="scientific">Streptomyces chrestomyceticus JCM 4735</name>
    <dbReference type="NCBI Taxonomy" id="1306181"/>
    <lineage>
        <taxon>Bacteria</taxon>
        <taxon>Bacillati</taxon>
        <taxon>Actinomycetota</taxon>
        <taxon>Actinomycetes</taxon>
        <taxon>Kitasatosporales</taxon>
        <taxon>Streptomycetaceae</taxon>
        <taxon>Streptomyces</taxon>
    </lineage>
</organism>
<dbReference type="GeneID" id="95620473"/>
<accession>A0A7U9KQS7</accession>
<comment type="caution">
    <text evidence="1">The sequence shown here is derived from an EMBL/GenBank/DDBJ whole genome shotgun (WGS) entry which is preliminary data.</text>
</comment>
<dbReference type="RefSeq" id="WP_125044149.1">
    <property type="nucleotide sequence ID" value="NZ_BHZC01000001.1"/>
</dbReference>
<evidence type="ECO:0000313" key="2">
    <source>
        <dbReference type="Proteomes" id="UP000287830"/>
    </source>
</evidence>
<reference evidence="1 2" key="1">
    <citation type="submission" date="2018-11" db="EMBL/GenBank/DDBJ databases">
        <title>Whole genome sequence of Streptomyces chrestomyceticus NBRC 13444(T).</title>
        <authorList>
            <person name="Komaki H."/>
            <person name="Tamura T."/>
        </authorList>
    </citation>
    <scope>NUCLEOTIDE SEQUENCE [LARGE SCALE GENOMIC DNA]</scope>
    <source>
        <strain evidence="1 2">NBRC 13444</strain>
    </source>
</reference>
<dbReference type="AlphaFoldDB" id="A0A7U9KQS7"/>
<gene>
    <name evidence="1" type="ORF">OEIGOIKO_01457</name>
</gene>
<evidence type="ECO:0000313" key="1">
    <source>
        <dbReference type="EMBL" id="GCD33734.1"/>
    </source>
</evidence>
<sequence length="65" mass="6902">MVTPEDIGKRVQDDAGRVGVLCDVIEGYRDPTVRPSGCPAQTVAFLRPEGGGREWLVPPGAVNPV</sequence>
<proteinExistence type="predicted"/>
<protein>
    <submittedName>
        <fullName evidence="1">Uncharacterized protein</fullName>
    </submittedName>
</protein>
<dbReference type="OrthoDB" id="3855669at2"/>
<dbReference type="EMBL" id="BHZC01000001">
    <property type="protein sequence ID" value="GCD33734.1"/>
    <property type="molecule type" value="Genomic_DNA"/>
</dbReference>
<dbReference type="Proteomes" id="UP000287830">
    <property type="component" value="Unassembled WGS sequence"/>
</dbReference>